<feature type="compositionally biased region" description="Polar residues" evidence="1">
    <location>
        <begin position="70"/>
        <end position="83"/>
    </location>
</feature>
<evidence type="ECO:0000256" key="1">
    <source>
        <dbReference type="SAM" id="MobiDB-lite"/>
    </source>
</evidence>
<dbReference type="Proteomes" id="UP001196413">
    <property type="component" value="Unassembled WGS sequence"/>
</dbReference>
<name>A0AAD5MV27_PARTN</name>
<feature type="compositionally biased region" description="Polar residues" evidence="1">
    <location>
        <begin position="42"/>
        <end position="52"/>
    </location>
</feature>
<feature type="region of interest" description="Disordered" evidence="1">
    <location>
        <begin position="35"/>
        <end position="94"/>
    </location>
</feature>
<proteinExistence type="predicted"/>
<keyword evidence="3" id="KW-1185">Reference proteome</keyword>
<dbReference type="AlphaFoldDB" id="A0AAD5MV27"/>
<dbReference type="EMBL" id="JAHQIW010002738">
    <property type="protein sequence ID" value="KAJ1356196.1"/>
    <property type="molecule type" value="Genomic_DNA"/>
</dbReference>
<protein>
    <submittedName>
        <fullName evidence="2">Uncharacterized protein</fullName>
    </submittedName>
</protein>
<accession>A0AAD5MV27</accession>
<comment type="caution">
    <text evidence="2">The sequence shown here is derived from an EMBL/GenBank/DDBJ whole genome shotgun (WGS) entry which is preliminary data.</text>
</comment>
<gene>
    <name evidence="2" type="ORF">KIN20_013864</name>
</gene>
<reference evidence="2" key="1">
    <citation type="submission" date="2021-06" db="EMBL/GenBank/DDBJ databases">
        <title>Parelaphostrongylus tenuis whole genome reference sequence.</title>
        <authorList>
            <person name="Garwood T.J."/>
            <person name="Larsen P.A."/>
            <person name="Fountain-Jones N.M."/>
            <person name="Garbe J.R."/>
            <person name="Macchietto M.G."/>
            <person name="Kania S.A."/>
            <person name="Gerhold R.W."/>
            <person name="Richards J.E."/>
            <person name="Wolf T.M."/>
        </authorList>
    </citation>
    <scope>NUCLEOTIDE SEQUENCE</scope>
    <source>
        <strain evidence="2">MNPRO001-30</strain>
        <tissue evidence="2">Meninges</tissue>
    </source>
</reference>
<feature type="compositionally biased region" description="Acidic residues" evidence="1">
    <location>
        <begin position="84"/>
        <end position="94"/>
    </location>
</feature>
<sequence>MLDKIIGRSRLRRAIAVVSNDGALDNEECLDATLTNDFDDSGNGNDLITTEPNKPRTDDNKGSASKLPARSQSQLDLPSVETSVTDEDGNGFTG</sequence>
<organism evidence="2 3">
    <name type="scientific">Parelaphostrongylus tenuis</name>
    <name type="common">Meningeal worm</name>
    <dbReference type="NCBI Taxonomy" id="148309"/>
    <lineage>
        <taxon>Eukaryota</taxon>
        <taxon>Metazoa</taxon>
        <taxon>Ecdysozoa</taxon>
        <taxon>Nematoda</taxon>
        <taxon>Chromadorea</taxon>
        <taxon>Rhabditida</taxon>
        <taxon>Rhabditina</taxon>
        <taxon>Rhabditomorpha</taxon>
        <taxon>Strongyloidea</taxon>
        <taxon>Metastrongylidae</taxon>
        <taxon>Parelaphostrongylus</taxon>
    </lineage>
</organism>
<evidence type="ECO:0000313" key="2">
    <source>
        <dbReference type="EMBL" id="KAJ1356196.1"/>
    </source>
</evidence>
<evidence type="ECO:0000313" key="3">
    <source>
        <dbReference type="Proteomes" id="UP001196413"/>
    </source>
</evidence>